<dbReference type="Gene3D" id="3.40.50.720">
    <property type="entry name" value="NAD(P)-binding Rossmann-like Domain"/>
    <property type="match status" value="1"/>
</dbReference>
<reference evidence="2 3" key="1">
    <citation type="journal article" date="2013" name="Genome Biol. Evol.">
        <title>Genome evolution and phylogenomic analysis of candidatus kinetoplastibacterium, the betaproteobacterial endosymbionts of strigomonas and angomonas.</title>
        <authorList>
            <person name="Alves J.M."/>
            <person name="Serrano M.G."/>
            <person name="Maia da Silva F."/>
            <person name="Voegtly L.J."/>
            <person name="Matveyev A.V."/>
            <person name="Teixeira M.M."/>
            <person name="Camargo E.P."/>
            <person name="Buck G.A."/>
        </authorList>
    </citation>
    <scope>NUCLEOTIDE SEQUENCE [LARGE SCALE GENOMIC DNA]</scope>
    <source>
        <strain evidence="2 3">TCC036E</strain>
    </source>
</reference>
<evidence type="ECO:0000313" key="3">
    <source>
        <dbReference type="Proteomes" id="UP000011686"/>
    </source>
</evidence>
<dbReference type="InterPro" id="IPR035985">
    <property type="entry name" value="Ubiquitin-activating_enz"/>
</dbReference>
<dbReference type="EMBL" id="CP003804">
    <property type="protein sequence ID" value="AGF47832.1"/>
    <property type="molecule type" value="Genomic_DNA"/>
</dbReference>
<accession>M1LQF9</accession>
<dbReference type="STRING" id="1208918.CDEE_0867"/>
<dbReference type="SUPFAM" id="SSF69572">
    <property type="entry name" value="Activating enzymes of the ubiquitin-like proteins"/>
    <property type="match status" value="1"/>
</dbReference>
<gene>
    <name evidence="2" type="ORF">CDEE_0867</name>
</gene>
<name>M1LQF9_9PROT</name>
<feature type="domain" description="THIF-type NAD/FAD binding fold" evidence="1">
    <location>
        <begin position="18"/>
        <end position="167"/>
    </location>
</feature>
<dbReference type="Pfam" id="PF00899">
    <property type="entry name" value="ThiF"/>
    <property type="match status" value="1"/>
</dbReference>
<dbReference type="PATRIC" id="fig|1208918.3.peg.532"/>
<dbReference type="InterPro" id="IPR000594">
    <property type="entry name" value="ThiF_NAD_FAD-bd"/>
</dbReference>
<proteinExistence type="predicted"/>
<dbReference type="AlphaFoldDB" id="M1LQF9"/>
<protein>
    <submittedName>
        <fullName evidence="2">Ubiquitin-like protein ygdL</fullName>
    </submittedName>
</protein>
<keyword evidence="3" id="KW-1185">Reference proteome</keyword>
<dbReference type="KEGG" id="kct:CDEE_0867"/>
<dbReference type="InterPro" id="IPR045886">
    <property type="entry name" value="ThiF/MoeB/HesA"/>
</dbReference>
<dbReference type="PANTHER" id="PTHR43267:SF1">
    <property type="entry name" value="TRNA THREONYLCARBAMOYLADENOSINE DEHYDRATASE"/>
    <property type="match status" value="1"/>
</dbReference>
<dbReference type="GO" id="GO:0061503">
    <property type="term" value="F:tRNA threonylcarbamoyladenosine dehydratase"/>
    <property type="evidence" value="ECO:0007669"/>
    <property type="project" value="TreeGrafter"/>
</dbReference>
<sequence>MKENIDVNLSRRFNSVVRLYNEEFFDFFRNSHVAVIGVGGVGSWVVEALARTGIGNITMVDLDNISESNINRQIHALSSTIGKTKIFTMAERILEINPACNIVCKEEFVTSDNIDSILSDEYNVIIDCIDQVIAKLSIVYFSMRKKFPLLVCGGAGGKTNPFSLKYGDISLAKYDSLLSSLRHKIRKDIKFSNLVKSSYKDRSIRKIGLNALWFEQHTVYPDNCSKTGLQYGLACSGYGSVVTSTASMGFAASSIAINIIEEEFRVKNPIN</sequence>
<dbReference type="Proteomes" id="UP000011686">
    <property type="component" value="Chromosome"/>
</dbReference>
<dbReference type="GO" id="GO:0008641">
    <property type="term" value="F:ubiquitin-like modifier activating enzyme activity"/>
    <property type="evidence" value="ECO:0007669"/>
    <property type="project" value="InterPro"/>
</dbReference>
<dbReference type="eggNOG" id="COG1179">
    <property type="taxonomic scope" value="Bacteria"/>
</dbReference>
<dbReference type="GO" id="GO:0061504">
    <property type="term" value="P:cyclic threonylcarbamoyladenosine biosynthetic process"/>
    <property type="evidence" value="ECO:0007669"/>
    <property type="project" value="TreeGrafter"/>
</dbReference>
<dbReference type="RefSeq" id="WP_015389145.1">
    <property type="nucleotide sequence ID" value="NC_020283.1"/>
</dbReference>
<dbReference type="HOGENOM" id="CLU_013325_4_0_4"/>
<dbReference type="PANTHER" id="PTHR43267">
    <property type="entry name" value="TRNA THREONYLCARBAMOYLADENOSINE DEHYDRATASE"/>
    <property type="match status" value="1"/>
</dbReference>
<evidence type="ECO:0000313" key="2">
    <source>
        <dbReference type="EMBL" id="AGF47832.1"/>
    </source>
</evidence>
<evidence type="ECO:0000259" key="1">
    <source>
        <dbReference type="Pfam" id="PF00899"/>
    </source>
</evidence>
<organism evidence="2 3">
    <name type="scientific">Candidatus Kinetoplastidibacterium crithidiae TCC036E</name>
    <dbReference type="NCBI Taxonomy" id="1208918"/>
    <lineage>
        <taxon>Bacteria</taxon>
        <taxon>Pseudomonadati</taxon>
        <taxon>Pseudomonadota</taxon>
        <taxon>Betaproteobacteria</taxon>
        <taxon>Candidatus Kinetoplastidibacterium</taxon>
    </lineage>
</organism>